<proteinExistence type="predicted"/>
<evidence type="ECO:0000313" key="2">
    <source>
        <dbReference type="Proteomes" id="UP000240493"/>
    </source>
</evidence>
<dbReference type="EMBL" id="KZ679260">
    <property type="protein sequence ID" value="PTB42738.1"/>
    <property type="molecule type" value="Genomic_DNA"/>
</dbReference>
<reference evidence="1 2" key="1">
    <citation type="submission" date="2016-07" db="EMBL/GenBank/DDBJ databases">
        <title>Multiple horizontal gene transfer events from other fungi enriched the ability of initially mycotrophic Trichoderma (Ascomycota) to feed on dead plant biomass.</title>
        <authorList>
            <consortium name="DOE Joint Genome Institute"/>
            <person name="Aerts A."/>
            <person name="Atanasova L."/>
            <person name="Chenthamara K."/>
            <person name="Zhang J."/>
            <person name="Grujic M."/>
            <person name="Henrissat B."/>
            <person name="Kuo A."/>
            <person name="Salamov A."/>
            <person name="Lipzen A."/>
            <person name="Labutti K."/>
            <person name="Barry K."/>
            <person name="Miao Y."/>
            <person name="Rahimi M.J."/>
            <person name="Shen Q."/>
            <person name="Grigoriev I.V."/>
            <person name="Kubicek C.P."/>
            <person name="Druzhinina I.S."/>
        </authorList>
    </citation>
    <scope>NUCLEOTIDE SEQUENCE [LARGE SCALE GENOMIC DNA]</scope>
    <source>
        <strain evidence="1 2">CBS 433.97</strain>
    </source>
</reference>
<keyword evidence="2" id="KW-1185">Reference proteome</keyword>
<gene>
    <name evidence="1" type="ORF">M441DRAFT_394292</name>
</gene>
<sequence length="85" mass="9624">MKLPSRLILSVLLFAEQKEASSYLWTVWEVMVDVVRSPHATSEIHKHLVSILQGLVLIAKGELVVWNVSIDSRHLPLARLLISLE</sequence>
<dbReference type="AlphaFoldDB" id="A0A2T3ZD51"/>
<accession>A0A2T3ZD51</accession>
<name>A0A2T3ZD51_TRIA4</name>
<evidence type="ECO:0000313" key="1">
    <source>
        <dbReference type="EMBL" id="PTB42738.1"/>
    </source>
</evidence>
<organism evidence="1 2">
    <name type="scientific">Trichoderma asperellum (strain ATCC 204424 / CBS 433.97 / NBRC 101777)</name>
    <dbReference type="NCBI Taxonomy" id="1042311"/>
    <lineage>
        <taxon>Eukaryota</taxon>
        <taxon>Fungi</taxon>
        <taxon>Dikarya</taxon>
        <taxon>Ascomycota</taxon>
        <taxon>Pezizomycotina</taxon>
        <taxon>Sordariomycetes</taxon>
        <taxon>Hypocreomycetidae</taxon>
        <taxon>Hypocreales</taxon>
        <taxon>Hypocreaceae</taxon>
        <taxon>Trichoderma</taxon>
    </lineage>
</organism>
<dbReference type="OrthoDB" id="3562292at2759"/>
<protein>
    <submittedName>
        <fullName evidence="1">Uncharacterized protein</fullName>
    </submittedName>
</protein>
<dbReference type="Proteomes" id="UP000240493">
    <property type="component" value="Unassembled WGS sequence"/>
</dbReference>
<dbReference type="STRING" id="1042311.A0A2T3ZD51"/>